<evidence type="ECO:0000256" key="2">
    <source>
        <dbReference type="SAM" id="Phobius"/>
    </source>
</evidence>
<protein>
    <submittedName>
        <fullName evidence="3">Uncharacterized protein</fullName>
    </submittedName>
</protein>
<evidence type="ECO:0000313" key="4">
    <source>
        <dbReference type="EMBL" id="CEL71382.1"/>
    </source>
</evidence>
<dbReference type="EMBL" id="LN714488">
    <property type="protein sequence ID" value="CEL71382.1"/>
    <property type="molecule type" value="Genomic_DNA"/>
</dbReference>
<evidence type="ECO:0000256" key="1">
    <source>
        <dbReference type="SAM" id="MobiDB-lite"/>
    </source>
</evidence>
<keyword evidence="2" id="KW-0472">Membrane</keyword>
<keyword evidence="2" id="KW-1133">Transmembrane helix</keyword>
<gene>
    <name evidence="4" type="ORF">BN1204_070250</name>
    <name evidence="3" type="ORF">NCLIV_070250</name>
</gene>
<feature type="transmembrane region" description="Helical" evidence="2">
    <location>
        <begin position="24"/>
        <end position="42"/>
    </location>
</feature>
<feature type="region of interest" description="Disordered" evidence="1">
    <location>
        <begin position="75"/>
        <end position="99"/>
    </location>
</feature>
<accession>F0JBB5</accession>
<reference evidence="3" key="1">
    <citation type="submission" date="2011-03" db="EMBL/GenBank/DDBJ databases">
        <title>Comparative genomics and transcriptomics of Neospora caninum and Toxoplasma gondii.</title>
        <authorList>
            <person name="Reid A.J."/>
            <person name="Sohal A."/>
            <person name="Harris D."/>
            <person name="Quail M."/>
            <person name="Sanders M."/>
            <person name="Berriman M."/>
            <person name="Wastling J.M."/>
            <person name="Pain A."/>
        </authorList>
    </citation>
    <scope>NUCLEOTIDE SEQUENCE</scope>
    <source>
        <strain evidence="3">Liverpool</strain>
    </source>
</reference>
<organism>
    <name type="scientific">Neospora caninum (strain Liverpool)</name>
    <dbReference type="NCBI Taxonomy" id="572307"/>
    <lineage>
        <taxon>Eukaryota</taxon>
        <taxon>Sar</taxon>
        <taxon>Alveolata</taxon>
        <taxon>Apicomplexa</taxon>
        <taxon>Conoidasida</taxon>
        <taxon>Coccidia</taxon>
        <taxon>Eucoccidiorida</taxon>
        <taxon>Eimeriorina</taxon>
        <taxon>Sarcocystidae</taxon>
        <taxon>Neospora</taxon>
    </lineage>
</organism>
<evidence type="ECO:0000313" key="3">
    <source>
        <dbReference type="EMBL" id="CCA30144.1"/>
    </source>
</evidence>
<dbReference type="EMBL" id="CADU01000338">
    <property type="protein sequence ID" value="CCA30144.1"/>
    <property type="molecule type" value="Genomic_DNA"/>
</dbReference>
<keyword evidence="2" id="KW-0812">Transmembrane</keyword>
<dbReference type="VEuPathDB" id="ToxoDB:NCLIV_070250"/>
<reference evidence="4" key="3">
    <citation type="journal article" date="2015" name="PLoS ONE">
        <title>Comprehensive Evaluation of Toxoplasma gondii VEG and Neospora caninum LIV Genomes with Tachyzoite Stage Transcriptome and Proteome Defines Novel Transcript Features.</title>
        <authorList>
            <person name="Ramaprasad A."/>
            <person name="Mourier T."/>
            <person name="Naeem R."/>
            <person name="Malas T.B."/>
            <person name="Moussa E."/>
            <person name="Panigrahi A."/>
            <person name="Vermont S.J."/>
            <person name="Otto T.D."/>
            <person name="Wastling J."/>
            <person name="Pain A."/>
        </authorList>
    </citation>
    <scope>NUCLEOTIDE SEQUENCE</scope>
    <source>
        <strain evidence="4">Liverpool</strain>
    </source>
</reference>
<reference evidence="3" key="2">
    <citation type="submission" date="2011-03" db="EMBL/GenBank/DDBJ databases">
        <authorList>
            <person name="Aslett M."/>
        </authorList>
    </citation>
    <scope>NUCLEOTIDE SEQUENCE</scope>
    <source>
        <strain evidence="3">Liverpool</strain>
    </source>
</reference>
<name>F0JBB5_NEOCL</name>
<dbReference type="AlphaFoldDB" id="F0JBB5"/>
<proteinExistence type="predicted"/>
<sequence length="99" mass="11536">MDLKAGPYTRGKIFISPREDPKEFILSCLVVFVMLYTLYNLPREFLWERRHRLIRERLLKEYGLTEADLDEIEGEEVPLSGDLPEAPEVAPLAEKESSR</sequence>